<accession>A0A4P9VYG5</accession>
<feature type="region of interest" description="Disordered" evidence="1">
    <location>
        <begin position="285"/>
        <end position="369"/>
    </location>
</feature>
<dbReference type="AlphaFoldDB" id="A0A4P9VYG5"/>
<sequence>MGKKGTSFLQYQCRHTVKKGSRVSDRCTDPLCVGSVNVACRPGCPSSGYNDCLHFMQHFFGRSSKGPRPHQGLNPAGFIRDDLLTRQAGLRLGTQNRPDGRRDLPRGTPDPIQGQSDWNPSDLIRSDLIRAPPPDLGSLVEPPGRAAKGCRGRSAMNTAGRAAKRNLAVIPGSPPILSDLWSDPNGFELTRRVTHQCKPVQPITIASELYGDSTSSTCAAYEPLPTPLPSNAPVHAPGVPRSGQPVALQVAQLISLPSTTIDVRSNAPPLLPYQPVVDSKYDAQVTQTPTPAPNEGQRPYPGAASGCPPPTPVQTQGPTPTMKYNPGPNHDRRPPCDLRSDHQVNPHHPELPPDDDNGLGQPAAPKDYP</sequence>
<dbReference type="EMBL" id="ML000254">
    <property type="protein sequence ID" value="RKO84312.1"/>
    <property type="molecule type" value="Genomic_DNA"/>
</dbReference>
<name>A0A4P9VYG5_9FUNG</name>
<proteinExistence type="predicted"/>
<feature type="compositionally biased region" description="Basic and acidic residues" evidence="1">
    <location>
        <begin position="329"/>
        <end position="351"/>
    </location>
</feature>
<feature type="region of interest" description="Disordered" evidence="1">
    <location>
        <begin position="91"/>
        <end position="155"/>
    </location>
</feature>
<protein>
    <submittedName>
        <fullName evidence="2">Uncharacterized protein</fullName>
    </submittedName>
</protein>
<evidence type="ECO:0000313" key="3">
    <source>
        <dbReference type="Proteomes" id="UP000269721"/>
    </source>
</evidence>
<dbReference type="Proteomes" id="UP000269721">
    <property type="component" value="Unassembled WGS sequence"/>
</dbReference>
<reference evidence="3" key="1">
    <citation type="journal article" date="2018" name="Nat. Microbiol.">
        <title>Leveraging single-cell genomics to expand the fungal tree of life.</title>
        <authorList>
            <person name="Ahrendt S.R."/>
            <person name="Quandt C.A."/>
            <person name="Ciobanu D."/>
            <person name="Clum A."/>
            <person name="Salamov A."/>
            <person name="Andreopoulos B."/>
            <person name="Cheng J.F."/>
            <person name="Woyke T."/>
            <person name="Pelin A."/>
            <person name="Henrissat B."/>
            <person name="Reynolds N.K."/>
            <person name="Benny G.L."/>
            <person name="Smith M.E."/>
            <person name="James T.Y."/>
            <person name="Grigoriev I.V."/>
        </authorList>
    </citation>
    <scope>NUCLEOTIDE SEQUENCE [LARGE SCALE GENOMIC DNA]</scope>
</reference>
<evidence type="ECO:0000313" key="2">
    <source>
        <dbReference type="EMBL" id="RKO84312.1"/>
    </source>
</evidence>
<organism evidence="2 3">
    <name type="scientific">Blyttiomyces helicus</name>
    <dbReference type="NCBI Taxonomy" id="388810"/>
    <lineage>
        <taxon>Eukaryota</taxon>
        <taxon>Fungi</taxon>
        <taxon>Fungi incertae sedis</taxon>
        <taxon>Chytridiomycota</taxon>
        <taxon>Chytridiomycota incertae sedis</taxon>
        <taxon>Chytridiomycetes</taxon>
        <taxon>Chytridiomycetes incertae sedis</taxon>
        <taxon>Blyttiomyces</taxon>
    </lineage>
</organism>
<evidence type="ECO:0000256" key="1">
    <source>
        <dbReference type="SAM" id="MobiDB-lite"/>
    </source>
</evidence>
<gene>
    <name evidence="2" type="ORF">BDK51DRAFT_41631</name>
</gene>
<keyword evidence="3" id="KW-1185">Reference proteome</keyword>